<accession>A0A1I0C1M9</accession>
<evidence type="ECO:0000313" key="2">
    <source>
        <dbReference type="EMBL" id="SET13274.1"/>
    </source>
</evidence>
<evidence type="ECO:0000313" key="3">
    <source>
        <dbReference type="Proteomes" id="UP000243819"/>
    </source>
</evidence>
<keyword evidence="2" id="KW-0808">Transferase</keyword>
<dbReference type="SUPFAM" id="SSF55874">
    <property type="entry name" value="ATPase domain of HSP90 chaperone/DNA topoisomerase II/histidine kinase"/>
    <property type="match status" value="1"/>
</dbReference>
<sequence length="115" mass="12662">MRSEKSKIQGIVKELMSNSLNAEATEIKVQVDRGKDKTVIKVIDNGKGMDSKTLKGVLDLLNQPRRDELEDYYGGLAGNSQTASGLNIVGMLVDEAKVYSEEGKGTTVEVIRYKR</sequence>
<dbReference type="STRING" id="1120990.SAMN03080614_10554"/>
<keyword evidence="3" id="KW-1185">Reference proteome</keyword>
<proteinExistence type="predicted"/>
<protein>
    <submittedName>
        <fullName evidence="2">Histidine kinase-, DNA gyrase B-, and HSP90-like ATPase</fullName>
    </submittedName>
</protein>
<dbReference type="InterPro" id="IPR036890">
    <property type="entry name" value="HATPase_C_sf"/>
</dbReference>
<organism evidence="2 3">
    <name type="scientific">Anaerobranca gottschalkii DSM 13577</name>
    <dbReference type="NCBI Taxonomy" id="1120990"/>
    <lineage>
        <taxon>Bacteria</taxon>
        <taxon>Bacillati</taxon>
        <taxon>Bacillota</taxon>
        <taxon>Clostridia</taxon>
        <taxon>Eubacteriales</taxon>
        <taxon>Proteinivoracaceae</taxon>
        <taxon>Anaerobranca</taxon>
    </lineage>
</organism>
<dbReference type="Pfam" id="PF02518">
    <property type="entry name" value="HATPase_c"/>
    <property type="match status" value="1"/>
</dbReference>
<dbReference type="Gene3D" id="3.30.565.10">
    <property type="entry name" value="Histidine kinase-like ATPase, C-terminal domain"/>
    <property type="match status" value="1"/>
</dbReference>
<dbReference type="RefSeq" id="WP_091351344.1">
    <property type="nucleotide sequence ID" value="NZ_FOIF01000055.1"/>
</dbReference>
<dbReference type="InterPro" id="IPR003594">
    <property type="entry name" value="HATPase_dom"/>
</dbReference>
<dbReference type="GO" id="GO:0016301">
    <property type="term" value="F:kinase activity"/>
    <property type="evidence" value="ECO:0007669"/>
    <property type="project" value="UniProtKB-KW"/>
</dbReference>
<evidence type="ECO:0000259" key="1">
    <source>
        <dbReference type="Pfam" id="PF02518"/>
    </source>
</evidence>
<name>A0A1I0C1M9_9FIRM</name>
<dbReference type="Proteomes" id="UP000243819">
    <property type="component" value="Unassembled WGS sequence"/>
</dbReference>
<gene>
    <name evidence="2" type="ORF">SAMN03080614_10554</name>
</gene>
<reference evidence="3" key="1">
    <citation type="submission" date="2016-10" db="EMBL/GenBank/DDBJ databases">
        <authorList>
            <person name="Varghese N."/>
            <person name="Submissions S."/>
        </authorList>
    </citation>
    <scope>NUCLEOTIDE SEQUENCE [LARGE SCALE GENOMIC DNA]</scope>
    <source>
        <strain evidence="3">DSM 13577</strain>
    </source>
</reference>
<keyword evidence="2" id="KW-0418">Kinase</keyword>
<dbReference type="OrthoDB" id="9794280at2"/>
<feature type="domain" description="Histidine kinase/HSP90-like ATPase" evidence="1">
    <location>
        <begin position="6"/>
        <end position="110"/>
    </location>
</feature>
<dbReference type="EMBL" id="FOIF01000055">
    <property type="protein sequence ID" value="SET13274.1"/>
    <property type="molecule type" value="Genomic_DNA"/>
</dbReference>
<dbReference type="AlphaFoldDB" id="A0A1I0C1M9"/>